<comment type="subcellular location">
    <subcellularLocation>
        <location evidence="1">Membrane</location>
    </subcellularLocation>
</comment>
<name>A0A2J7QBZ9_9NEOP</name>
<dbReference type="InterPro" id="IPR053009">
    <property type="entry name" value="Xanthocillin_Biosynth-Assoc"/>
</dbReference>
<feature type="transmembrane region" description="Helical" evidence="5">
    <location>
        <begin position="93"/>
        <end position="116"/>
    </location>
</feature>
<proteinExistence type="predicted"/>
<feature type="transmembrane region" description="Helical" evidence="5">
    <location>
        <begin position="207"/>
        <end position="228"/>
    </location>
</feature>
<keyword evidence="4 5" id="KW-0472">Membrane</keyword>
<evidence type="ECO:0000313" key="8">
    <source>
        <dbReference type="Proteomes" id="UP000235965"/>
    </source>
</evidence>
<feature type="domain" description="TMEM205-like" evidence="6">
    <location>
        <begin position="141"/>
        <end position="235"/>
    </location>
</feature>
<dbReference type="AlphaFoldDB" id="A0A2J7QBZ9"/>
<protein>
    <submittedName>
        <fullName evidence="7">Transmembrane protein 205</fullName>
    </submittedName>
</protein>
<keyword evidence="2 5" id="KW-0812">Transmembrane</keyword>
<accession>A0A2J7QBZ9</accession>
<feature type="transmembrane region" description="Helical" evidence="5">
    <location>
        <begin position="136"/>
        <end position="163"/>
    </location>
</feature>
<evidence type="ECO:0000256" key="4">
    <source>
        <dbReference type="ARBA" id="ARBA00023136"/>
    </source>
</evidence>
<reference evidence="7 8" key="1">
    <citation type="submission" date="2017-12" db="EMBL/GenBank/DDBJ databases">
        <title>Hemimetabolous genomes reveal molecular basis of termite eusociality.</title>
        <authorList>
            <person name="Harrison M.C."/>
            <person name="Jongepier E."/>
            <person name="Robertson H.M."/>
            <person name="Arning N."/>
            <person name="Bitard-Feildel T."/>
            <person name="Chao H."/>
            <person name="Childers C.P."/>
            <person name="Dinh H."/>
            <person name="Doddapaneni H."/>
            <person name="Dugan S."/>
            <person name="Gowin J."/>
            <person name="Greiner C."/>
            <person name="Han Y."/>
            <person name="Hu H."/>
            <person name="Hughes D.S.T."/>
            <person name="Huylmans A.-K."/>
            <person name="Kemena C."/>
            <person name="Kremer L.P.M."/>
            <person name="Lee S.L."/>
            <person name="Lopez-Ezquerra A."/>
            <person name="Mallet L."/>
            <person name="Monroy-Kuhn J.M."/>
            <person name="Moser A."/>
            <person name="Murali S.C."/>
            <person name="Muzny D.M."/>
            <person name="Otani S."/>
            <person name="Piulachs M.-D."/>
            <person name="Poelchau M."/>
            <person name="Qu J."/>
            <person name="Schaub F."/>
            <person name="Wada-Katsumata A."/>
            <person name="Worley K.C."/>
            <person name="Xie Q."/>
            <person name="Ylla G."/>
            <person name="Poulsen M."/>
            <person name="Gibbs R.A."/>
            <person name="Schal C."/>
            <person name="Richards S."/>
            <person name="Belles X."/>
            <person name="Korb J."/>
            <person name="Bornberg-Bauer E."/>
        </authorList>
    </citation>
    <scope>NUCLEOTIDE SEQUENCE [LARGE SCALE GENOMIC DNA]</scope>
    <source>
        <tissue evidence="7">Whole body</tissue>
    </source>
</reference>
<keyword evidence="3 5" id="KW-1133">Transmembrane helix</keyword>
<dbReference type="GO" id="GO:0016020">
    <property type="term" value="C:membrane"/>
    <property type="evidence" value="ECO:0007669"/>
    <property type="project" value="UniProtKB-SubCell"/>
</dbReference>
<dbReference type="InterPro" id="IPR025423">
    <property type="entry name" value="TMEM205-like"/>
</dbReference>
<dbReference type="EMBL" id="NEVH01016293">
    <property type="protein sequence ID" value="PNF26102.1"/>
    <property type="molecule type" value="Genomic_DNA"/>
</dbReference>
<evidence type="ECO:0000259" key="6">
    <source>
        <dbReference type="Pfam" id="PF13664"/>
    </source>
</evidence>
<organism evidence="7 8">
    <name type="scientific">Cryptotermes secundus</name>
    <dbReference type="NCBI Taxonomy" id="105785"/>
    <lineage>
        <taxon>Eukaryota</taxon>
        <taxon>Metazoa</taxon>
        <taxon>Ecdysozoa</taxon>
        <taxon>Arthropoda</taxon>
        <taxon>Hexapoda</taxon>
        <taxon>Insecta</taxon>
        <taxon>Pterygota</taxon>
        <taxon>Neoptera</taxon>
        <taxon>Polyneoptera</taxon>
        <taxon>Dictyoptera</taxon>
        <taxon>Blattodea</taxon>
        <taxon>Blattoidea</taxon>
        <taxon>Termitoidae</taxon>
        <taxon>Kalotermitidae</taxon>
        <taxon>Cryptotermitinae</taxon>
        <taxon>Cryptotermes</taxon>
    </lineage>
</organism>
<dbReference type="PANTHER" id="PTHR23241">
    <property type="entry name" value="LATE EMBRYOGENESIS ABUNDANT PLANTS LEA-RELATED"/>
    <property type="match status" value="1"/>
</dbReference>
<sequence length="305" mass="34239">MCARSTSGEETDIRAVQENKMQSQGVTQVRHATQEQTEVSSHVATMQEVCKHPETNSTFYRDILAIVTEKQRVMVWALYDRFGKWQQSKPYKILFQTTQPAHVLMLIAVTIIAMLLNPMKNRSDALIKPSPFISLVYLSAFMMHFGAQMWMTFVSGLSLYFAVPRHTFGEVQQVLFPRYFGLNSVLSLVTLVIFVKLHPTGTWDAYVALQVGAMALCFLVELLIRLYLAPPLLSLIAAKIAMEKAAGVGLEVGRHDPGPLAKCPHYIKIHKAFRKVHMSIAIGNLMSMACTVLHLLYLANKLSVL</sequence>
<keyword evidence="8" id="KW-1185">Reference proteome</keyword>
<evidence type="ECO:0000256" key="1">
    <source>
        <dbReference type="ARBA" id="ARBA00004370"/>
    </source>
</evidence>
<feature type="transmembrane region" description="Helical" evidence="5">
    <location>
        <begin position="175"/>
        <end position="195"/>
    </location>
</feature>
<dbReference type="Pfam" id="PF13664">
    <property type="entry name" value="DUF4149"/>
    <property type="match status" value="1"/>
</dbReference>
<evidence type="ECO:0000313" key="7">
    <source>
        <dbReference type="EMBL" id="PNF26102.1"/>
    </source>
</evidence>
<dbReference type="OrthoDB" id="1641132at2759"/>
<evidence type="ECO:0000256" key="5">
    <source>
        <dbReference type="SAM" id="Phobius"/>
    </source>
</evidence>
<dbReference type="Proteomes" id="UP000235965">
    <property type="component" value="Unassembled WGS sequence"/>
</dbReference>
<gene>
    <name evidence="7" type="primary">TMEM205</name>
    <name evidence="7" type="ORF">B7P43_G04924</name>
</gene>
<evidence type="ECO:0000256" key="3">
    <source>
        <dbReference type="ARBA" id="ARBA00022989"/>
    </source>
</evidence>
<dbReference type="InParanoid" id="A0A2J7QBZ9"/>
<evidence type="ECO:0000256" key="2">
    <source>
        <dbReference type="ARBA" id="ARBA00022692"/>
    </source>
</evidence>
<feature type="transmembrane region" description="Helical" evidence="5">
    <location>
        <begin position="278"/>
        <end position="299"/>
    </location>
</feature>
<dbReference type="PANTHER" id="PTHR23241:SF102">
    <property type="entry name" value="LD23009P"/>
    <property type="match status" value="1"/>
</dbReference>
<comment type="caution">
    <text evidence="7">The sequence shown here is derived from an EMBL/GenBank/DDBJ whole genome shotgun (WGS) entry which is preliminary data.</text>
</comment>